<accession>A0ABY6K8S1</accession>
<keyword evidence="3" id="KW-1185">Reference proteome</keyword>
<sequence length="1217" mass="136563">MLVKREGFPPDKSRKSSGYITSQPGHHLYLFAPLELTNLLPCDLYFQVKDWDVSGVIKPGKSVPLHTVDPHSPVSIKFRLDGFPHAREVTVHPGSKDSLTYLELWDTRDRLLYLQVRLILLHNHSVKASVQLHVSAPYWLVNKTGLPLVFRQHSGNLSNEAAGQSSEHEMARSVAPLLFSFIDPENKDTAWLKANRTRKTKDYLHNVQRLEPANEKQQQRDFIGSYIIGLEVRRGRGRYQDTHILTFAPRYQINNRTSFKLEISQKINGMTPDKMCVLQAMPSSTIPFHWPRFEQENLLCVRLPEVKDCCWSGGFKIRISSDAFHINMRDTKGKCHFLRVEVVFQAPSFLVIFKDTDNMPPPLRIDNYSEVPVLYYQSHVTEERLKTYIRPHHSVPYAWDEPNLQPFITVCAPGGTAGTYNFNSYGEGEQLYYENFIYITFTGTFLSVQNTISTTEDNITGQQLVLDVPHGTSVILNKKEPGSRTQLWRLSSTQQLYHEGSGPPRDPQGKHHNQDHGLVLDVGIFNGECAPLVLRRPDERRSETQTWTFTSDGRLCCKLPQCYVQARDGYLGLCPGKEVVLGRTVPITLMTLESGIPIEQAVSYQKLRGGSGVLAVRVLPDGPTRVLNISDIRHKKAVSQSPSQNLGSDWVLVEDHPAQCANAPEAATPHQMDIQVNMHLLKGLGVSVVNRGREELIYALLENIQVECILTSTSLVLDATVSNLQVDNQLRQAERPVVLYTTQSARTSSTPALHLTLDKMILPYYRNASIFKHLILTSKNLTLHLEEYLLLHLLEFTGYSQAEVELEKLDEDESQVHRTSTQNFHEPKHYYFNTFKLGLYQVRFSLLTAINLPPRLANIKYRAGLRMVRFEDVLIELDPFVRVHPFETLQYLCQNIQDHYAEELKSQSAKILGSVDILGNPIGLMNDFTNGISTFINDGSVGGLIKNVAHGLSDSAAKVTGSLSDGIGLVTMDERHQEMRKKIRQDSQGADHLVAGLKGLGFGLLGGMTSIVTNTYEGASSDGVPGFLSGLGRGLVGTVAKPAAGLLDLASGAASAVRDTSKRRSHYIPQRKRRPRMCVGEGGFLPPFCQDQAHGQDLLYILNQHNFSELFISFDQLRTGPEDLQALVSTEQVYILSRGNNVVLSVNLSELDHCEVLVTQDKVYLKVFYRQPSSDCQPCKKPQVRADSEDIANKVSLYLIEGTSLQSVMLPEYIGGF</sequence>
<gene>
    <name evidence="2" type="ORF">LAZ67_3002923</name>
</gene>
<dbReference type="Proteomes" id="UP001235939">
    <property type="component" value="Chromosome 03"/>
</dbReference>
<protein>
    <submittedName>
        <fullName evidence="2">VPS13D</fullName>
    </submittedName>
</protein>
<feature type="domain" description="Vacuolar protein sorting-associated protein 13 VPS13 adaptor binding" evidence="1">
    <location>
        <begin position="23"/>
        <end position="404"/>
    </location>
</feature>
<organism evidence="2 3">
    <name type="scientific">Cordylochernes scorpioides</name>
    <dbReference type="NCBI Taxonomy" id="51811"/>
    <lineage>
        <taxon>Eukaryota</taxon>
        <taxon>Metazoa</taxon>
        <taxon>Ecdysozoa</taxon>
        <taxon>Arthropoda</taxon>
        <taxon>Chelicerata</taxon>
        <taxon>Arachnida</taxon>
        <taxon>Pseudoscorpiones</taxon>
        <taxon>Cheliferoidea</taxon>
        <taxon>Chernetidae</taxon>
        <taxon>Cordylochernes</taxon>
    </lineage>
</organism>
<dbReference type="InterPro" id="IPR035992">
    <property type="entry name" value="Ricin_B-like_lectins"/>
</dbReference>
<dbReference type="PANTHER" id="PTHR16166:SF141">
    <property type="entry name" value="INTERMEMBRANE LIPID TRANSFER PROTEIN VPS13D"/>
    <property type="match status" value="1"/>
</dbReference>
<dbReference type="PANTHER" id="PTHR16166">
    <property type="entry name" value="VACUOLAR PROTEIN SORTING-ASSOCIATED PROTEIN VPS13"/>
    <property type="match status" value="1"/>
</dbReference>
<dbReference type="CDD" id="cd23453">
    <property type="entry name" value="beta-trefoil_Ricin_VPS13D"/>
    <property type="match status" value="1"/>
</dbReference>
<evidence type="ECO:0000259" key="1">
    <source>
        <dbReference type="Pfam" id="PF25036"/>
    </source>
</evidence>
<reference evidence="2 3" key="1">
    <citation type="submission" date="2022-01" db="EMBL/GenBank/DDBJ databases">
        <title>A chromosomal length assembly of Cordylochernes scorpioides.</title>
        <authorList>
            <person name="Zeh D."/>
            <person name="Zeh J."/>
        </authorList>
    </citation>
    <scope>NUCLEOTIDE SEQUENCE [LARGE SCALE GENOMIC DNA]</scope>
    <source>
        <strain evidence="2">IN4F17</strain>
        <tissue evidence="2">Whole Body</tissue>
    </source>
</reference>
<dbReference type="InterPro" id="IPR009543">
    <property type="entry name" value="VPS13_VAB"/>
</dbReference>
<dbReference type="EMBL" id="CP092865">
    <property type="protein sequence ID" value="UYV65050.1"/>
    <property type="molecule type" value="Genomic_DNA"/>
</dbReference>
<dbReference type="SUPFAM" id="SSF50370">
    <property type="entry name" value="Ricin B-like lectins"/>
    <property type="match status" value="1"/>
</dbReference>
<name>A0ABY6K8S1_9ARAC</name>
<proteinExistence type="predicted"/>
<dbReference type="Pfam" id="PF25036">
    <property type="entry name" value="VPS13_VAB"/>
    <property type="match status" value="1"/>
</dbReference>
<evidence type="ECO:0000313" key="3">
    <source>
        <dbReference type="Proteomes" id="UP001235939"/>
    </source>
</evidence>
<dbReference type="InterPro" id="IPR026847">
    <property type="entry name" value="VPS13"/>
</dbReference>
<evidence type="ECO:0000313" key="2">
    <source>
        <dbReference type="EMBL" id="UYV65050.1"/>
    </source>
</evidence>